<feature type="domain" description="Helicase C-terminal" evidence="7">
    <location>
        <begin position="250"/>
        <end position="419"/>
    </location>
</feature>
<sequence length="1319" mass="152098">MSDSQFYNLINQIPTVLRGKYTVAFRKGKDKQISLLEQLKALVLEVESIKLPKITYPDLPVAEKVADIKKMIQENQVIVVAGETGSGKSTQLPKICLDLGLGKRGLIGHTQPRRLAARSIAARVATEIGDQSKVSYKIRFSDQTDENTLIKVMTDGVLLAEIKNDKYLSQYEVIIIDEAHERSLNIDFLLGCIKKILPFRPDLKVIITSATIDHQKFINYFPKAKDIIISGRTYPVEIRYQGDEAFNELSLQERILYAVEELGQGDILVFLPTERDIHETLAYLNKQQLRFTEILPLFSRLSNKDQNKIFNPDDSTRRIILATNVAETSLTVPRIKYVIDSGLARISRYSYRTKVQRLPIEKISQASANQRAGRCGRLSAGVCIRLYSEDDFLSRKEFTDPEILRTNLASVILQMLSLKLGNIQDFPFIDPPDSRFVKDGFKLLFELQAISEPKFSTPKITADGLKMAIIPLDPKLAKIVIEGHKQNCLKEVISIASFLSVQDPRERPLNFQQKADEIHSVDKDKSSDFIAILNLANRLNLELKGLSNKEKKEYFRKNFISPVRFSEWSDIYRQIVEVVHGFKWKLASTGDLNYESLHKTIASGFLSNIGKIYEGVEYLGTRGLKFFIFPGSSQFKKKPKWIVSSEIVETTKTYARNVASIEPEWLESLASHLVKKHYDEPVWSKKRRSVIVNERATLYGLEIISKRAVQYSRINPEHAREIFIREALVNGDFESKAYFYNKNLELISQVEELENKSRRKDILVDEHEMYQHYDHIIPENVFDGVNFDKWLKDISKEEQQKFVFDLESLMQHDAKDITQQKYPDVLTAGDIHLPLEYHFNPLDERDGATITVPLIFLNDIDPVVLEWGVYGFLYDKIVALLRALPKNIRKNCVPVPTYAQAIFESIDFENDRYRPLKSAIARHITRIVGFVVDESAWGDEELDKYLILNIKVVDEVGKVLAIDKDLDKLKLKFKDFVYKTNKQSDDKVYYDWDFGSITQQQQIKEYGVDVRVYNCLEEFKDGIKLSYKATQQEANLCMKKALIKLVKLRLQSQLEKSIKNNDLASLSMSIKLKDSNDKIITKAIEISFFDNQLPRLATQFTPSYRRETDRQKQNNNDVIPDSDWGSFKCSDKNSSEILKKVQGDEGIGLPYTKDHFVEFYKSGLEDFETNKAQIESLVSEIFKVKNQLDKKLNIKKIPLNFIQLYADIKKELDKLFTDDFLSVPLIYLQRYRYYIQALDSRLEKAKANLQRDRAYQIEVDELENKLAKKITSNPYGASSDDVIKATFLIKELWVSWYLQNIRTLESVSYKKIADFISRL</sequence>
<dbReference type="InterPro" id="IPR011545">
    <property type="entry name" value="DEAD/DEAH_box_helicase_dom"/>
</dbReference>
<keyword evidence="4" id="KW-0067">ATP-binding</keyword>
<dbReference type="InterPro" id="IPR010222">
    <property type="entry name" value="RNA_helicase_HrpA"/>
</dbReference>
<protein>
    <submittedName>
        <fullName evidence="8">ATP-dependent helicase</fullName>
    </submittedName>
</protein>
<evidence type="ECO:0000256" key="2">
    <source>
        <dbReference type="ARBA" id="ARBA00022801"/>
    </source>
</evidence>
<dbReference type="InterPro" id="IPR014001">
    <property type="entry name" value="Helicase_ATP-bd"/>
</dbReference>
<keyword evidence="1" id="KW-0547">Nucleotide-binding</keyword>
<dbReference type="Pfam" id="PF11898">
    <property type="entry name" value="DUF3418"/>
    <property type="match status" value="1"/>
</dbReference>
<dbReference type="PROSITE" id="PS51194">
    <property type="entry name" value="HELICASE_CTER"/>
    <property type="match status" value="1"/>
</dbReference>
<dbReference type="SMART" id="SM00487">
    <property type="entry name" value="DEXDc"/>
    <property type="match status" value="1"/>
</dbReference>
<dbReference type="Pfam" id="PF07717">
    <property type="entry name" value="OB_NTP_bind"/>
    <property type="match status" value="1"/>
</dbReference>
<proteinExistence type="predicted"/>
<dbReference type="GO" id="GO:0003723">
    <property type="term" value="F:RNA binding"/>
    <property type="evidence" value="ECO:0007669"/>
    <property type="project" value="TreeGrafter"/>
</dbReference>
<feature type="region of interest" description="Disordered" evidence="5">
    <location>
        <begin position="1104"/>
        <end position="1124"/>
    </location>
</feature>
<feature type="domain" description="Helicase ATP-binding" evidence="6">
    <location>
        <begin position="69"/>
        <end position="230"/>
    </location>
</feature>
<dbReference type="EMBL" id="CP010427">
    <property type="protein sequence ID" value="AJC49347.1"/>
    <property type="molecule type" value="Genomic_DNA"/>
</dbReference>
<dbReference type="InterPro" id="IPR003593">
    <property type="entry name" value="AAA+_ATPase"/>
</dbReference>
<dbReference type="Gene3D" id="1.20.120.1080">
    <property type="match status" value="1"/>
</dbReference>
<keyword evidence="3 8" id="KW-0347">Helicase</keyword>
<dbReference type="PANTHER" id="PTHR18934">
    <property type="entry name" value="ATP-DEPENDENT RNA HELICASE"/>
    <property type="match status" value="1"/>
</dbReference>
<dbReference type="Pfam" id="PF00270">
    <property type="entry name" value="DEAD"/>
    <property type="match status" value="1"/>
</dbReference>
<evidence type="ECO:0000256" key="3">
    <source>
        <dbReference type="ARBA" id="ARBA00022806"/>
    </source>
</evidence>
<dbReference type="Gene3D" id="3.40.50.300">
    <property type="entry name" value="P-loop containing nucleotide triphosphate hydrolases"/>
    <property type="match status" value="2"/>
</dbReference>
<keyword evidence="2" id="KW-0378">Hydrolase</keyword>
<dbReference type="NCBIfam" id="TIGR01967">
    <property type="entry name" value="DEAH_box_HrpA"/>
    <property type="match status" value="1"/>
</dbReference>
<dbReference type="InterPro" id="IPR024590">
    <property type="entry name" value="HrpA_C"/>
</dbReference>
<dbReference type="SMART" id="SM00382">
    <property type="entry name" value="AAA"/>
    <property type="match status" value="1"/>
</dbReference>
<evidence type="ECO:0000259" key="7">
    <source>
        <dbReference type="PROSITE" id="PS51194"/>
    </source>
</evidence>
<organism evidence="8 9">
    <name type="scientific">Allofrancisella guangzhouensis</name>
    <dbReference type="NCBI Taxonomy" id="594679"/>
    <lineage>
        <taxon>Bacteria</taxon>
        <taxon>Pseudomonadati</taxon>
        <taxon>Pseudomonadota</taxon>
        <taxon>Gammaproteobacteria</taxon>
        <taxon>Thiotrichales</taxon>
        <taxon>Francisellaceae</taxon>
        <taxon>Allofrancisella</taxon>
    </lineage>
</organism>
<dbReference type="InterPro" id="IPR011709">
    <property type="entry name" value="DEAD-box_helicase_OB_fold"/>
</dbReference>
<evidence type="ECO:0000256" key="5">
    <source>
        <dbReference type="SAM" id="MobiDB-lite"/>
    </source>
</evidence>
<dbReference type="SMART" id="SM00490">
    <property type="entry name" value="HELICc"/>
    <property type="match status" value="1"/>
</dbReference>
<dbReference type="Pfam" id="PF00271">
    <property type="entry name" value="Helicase_C"/>
    <property type="match status" value="1"/>
</dbReference>
<dbReference type="KEGG" id="fgu:SD28_06800"/>
<name>A0A0A8E6X0_9GAMM</name>
<dbReference type="InterPro" id="IPR027417">
    <property type="entry name" value="P-loop_NTPase"/>
</dbReference>
<dbReference type="HOGENOM" id="CLU_001832_3_0_6"/>
<keyword evidence="9" id="KW-1185">Reference proteome</keyword>
<dbReference type="GO" id="GO:0005524">
    <property type="term" value="F:ATP binding"/>
    <property type="evidence" value="ECO:0007669"/>
    <property type="project" value="UniProtKB-KW"/>
</dbReference>
<evidence type="ECO:0000256" key="1">
    <source>
        <dbReference type="ARBA" id="ARBA00022741"/>
    </source>
</evidence>
<evidence type="ECO:0000313" key="8">
    <source>
        <dbReference type="EMBL" id="AJC49347.1"/>
    </source>
</evidence>
<dbReference type="InterPro" id="IPR007502">
    <property type="entry name" value="Helicase-assoc_dom"/>
</dbReference>
<dbReference type="STRING" id="594679.SD28_06800"/>
<dbReference type="InterPro" id="IPR001650">
    <property type="entry name" value="Helicase_C-like"/>
</dbReference>
<evidence type="ECO:0000313" key="9">
    <source>
        <dbReference type="Proteomes" id="UP000031104"/>
    </source>
</evidence>
<dbReference type="Proteomes" id="UP000031104">
    <property type="component" value="Chromosome"/>
</dbReference>
<dbReference type="SUPFAM" id="SSF52540">
    <property type="entry name" value="P-loop containing nucleoside triphosphate hydrolases"/>
    <property type="match status" value="1"/>
</dbReference>
<dbReference type="GO" id="GO:0003724">
    <property type="term" value="F:RNA helicase activity"/>
    <property type="evidence" value="ECO:0007669"/>
    <property type="project" value="InterPro"/>
</dbReference>
<dbReference type="RefSeq" id="WP_039125326.1">
    <property type="nucleotide sequence ID" value="NZ_CP010427.1"/>
</dbReference>
<evidence type="ECO:0000256" key="4">
    <source>
        <dbReference type="ARBA" id="ARBA00022840"/>
    </source>
</evidence>
<dbReference type="OrthoDB" id="9805617at2"/>
<evidence type="ECO:0000259" key="6">
    <source>
        <dbReference type="PROSITE" id="PS51192"/>
    </source>
</evidence>
<dbReference type="SMART" id="SM00847">
    <property type="entry name" value="HA2"/>
    <property type="match status" value="1"/>
</dbReference>
<dbReference type="CDD" id="cd18791">
    <property type="entry name" value="SF2_C_RHA"/>
    <property type="match status" value="1"/>
</dbReference>
<dbReference type="PROSITE" id="PS51192">
    <property type="entry name" value="HELICASE_ATP_BIND_1"/>
    <property type="match status" value="1"/>
</dbReference>
<dbReference type="Pfam" id="PF21010">
    <property type="entry name" value="HA2_C"/>
    <property type="match status" value="1"/>
</dbReference>
<accession>A0A0A8E6X0</accession>
<reference evidence="8 9" key="1">
    <citation type="submission" date="2014-12" db="EMBL/GenBank/DDBJ databases">
        <title>Complete genome sequence of Francisella guanzhouensis strain 08HL01032 isolated from air-conditioning system in China.</title>
        <authorList>
            <person name="Svensson D."/>
            <person name="Ohrman C."/>
            <person name="Backman S."/>
            <person name="Karlsson E."/>
            <person name="Nilsson E."/>
            <person name="Bystrom M."/>
            <person name="Larkeryd A."/>
            <person name="Stenberg P."/>
            <person name="Scholtz H.C."/>
            <person name="Forsman M."/>
            <person name="Sjodin A."/>
        </authorList>
    </citation>
    <scope>NUCLEOTIDE SEQUENCE [LARGE SCALE GENOMIC DNA]</scope>
    <source>
        <strain evidence="8 9">08HL01032</strain>
    </source>
</reference>
<dbReference type="GO" id="GO:0016787">
    <property type="term" value="F:hydrolase activity"/>
    <property type="evidence" value="ECO:0007669"/>
    <property type="project" value="UniProtKB-KW"/>
</dbReference>
<gene>
    <name evidence="8" type="ORF">SD28_06800</name>
</gene>
<dbReference type="PANTHER" id="PTHR18934:SF99">
    <property type="entry name" value="ATP-DEPENDENT RNA HELICASE DHX37-RELATED"/>
    <property type="match status" value="1"/>
</dbReference>